<organism evidence="3 4">
    <name type="scientific">Variovorax rhizosphaerae</name>
    <dbReference type="NCBI Taxonomy" id="1836200"/>
    <lineage>
        <taxon>Bacteria</taxon>
        <taxon>Pseudomonadati</taxon>
        <taxon>Pseudomonadota</taxon>
        <taxon>Betaproteobacteria</taxon>
        <taxon>Burkholderiales</taxon>
        <taxon>Comamonadaceae</taxon>
        <taxon>Variovorax</taxon>
    </lineage>
</organism>
<dbReference type="PANTHER" id="PTHR34315:SF1">
    <property type="entry name" value="INTRADIOL RING-CLEAVAGE DIOXYGENASES DOMAIN-CONTAINING PROTEIN-RELATED"/>
    <property type="match status" value="1"/>
</dbReference>
<name>A0ABU8WSC8_9BURK</name>
<comment type="caution">
    <text evidence="3">The sequence shown here is derived from an EMBL/GenBank/DDBJ whole genome shotgun (WGS) entry which is preliminary data.</text>
</comment>
<evidence type="ECO:0000313" key="4">
    <source>
        <dbReference type="Proteomes" id="UP001385892"/>
    </source>
</evidence>
<dbReference type="Pfam" id="PF00775">
    <property type="entry name" value="Dioxygenase_C"/>
    <property type="match status" value="1"/>
</dbReference>
<accession>A0ABU8WSC8</accession>
<keyword evidence="4" id="KW-1185">Reference proteome</keyword>
<sequence>MKRNPLPIEPAHGHHLRDDLPLIAAQLERRRALAWLGSTAGAALLAACGGGESSSTGSVLSALGSSTETVAAAASTDTTASTSTSTSTTSSAACTADPQETAGPFPADGTNTSAGATSDVLTASGVVRSDIRPSFITSATIAQGVPMTLQLTLVDTNSSCTPLAGYAIYIWHCDAAGNYSLYGSAAAESYLRGVQVTDGAGQVNFTTIFPACYSGRWPHIHFEVFKTVAAATTGRNASLTSQLAMPAAACSTVFNGASAYSRSVANFASVSLSSDMVFSDNSAAQIAAMTPTVTGSVAGGYAATGTIGIAV</sequence>
<dbReference type="InterPro" id="IPR000627">
    <property type="entry name" value="Intradiol_dOase_C"/>
</dbReference>
<dbReference type="PANTHER" id="PTHR34315">
    <property type="match status" value="1"/>
</dbReference>
<feature type="domain" description="Intradiol ring-cleavage dioxygenases" evidence="2">
    <location>
        <begin position="143"/>
        <end position="216"/>
    </location>
</feature>
<evidence type="ECO:0000313" key="3">
    <source>
        <dbReference type="EMBL" id="MEJ8849412.1"/>
    </source>
</evidence>
<evidence type="ECO:0000256" key="1">
    <source>
        <dbReference type="SAM" id="MobiDB-lite"/>
    </source>
</evidence>
<dbReference type="SUPFAM" id="SSF49482">
    <property type="entry name" value="Aromatic compound dioxygenase"/>
    <property type="match status" value="1"/>
</dbReference>
<feature type="compositionally biased region" description="Low complexity" evidence="1">
    <location>
        <begin position="75"/>
        <end position="96"/>
    </location>
</feature>
<dbReference type="Gene3D" id="2.60.130.10">
    <property type="entry name" value="Aromatic compound dioxygenase"/>
    <property type="match status" value="1"/>
</dbReference>
<feature type="region of interest" description="Disordered" evidence="1">
    <location>
        <begin position="75"/>
        <end position="113"/>
    </location>
</feature>
<keyword evidence="3" id="KW-0223">Dioxygenase</keyword>
<keyword evidence="3" id="KW-0560">Oxidoreductase</keyword>
<gene>
    <name evidence="3" type="ORF">WKW82_22350</name>
</gene>
<dbReference type="EMBL" id="JBBKZT010000010">
    <property type="protein sequence ID" value="MEJ8849412.1"/>
    <property type="molecule type" value="Genomic_DNA"/>
</dbReference>
<dbReference type="Proteomes" id="UP001385892">
    <property type="component" value="Unassembled WGS sequence"/>
</dbReference>
<dbReference type="RefSeq" id="WP_340344538.1">
    <property type="nucleotide sequence ID" value="NZ_JBBKZT010000010.1"/>
</dbReference>
<proteinExistence type="predicted"/>
<protein>
    <submittedName>
        <fullName evidence="3">Intradiol ring-cleavage dioxygenase</fullName>
    </submittedName>
</protein>
<evidence type="ECO:0000259" key="2">
    <source>
        <dbReference type="Pfam" id="PF00775"/>
    </source>
</evidence>
<reference evidence="3 4" key="1">
    <citation type="submission" date="2024-03" db="EMBL/GenBank/DDBJ databases">
        <title>Novel species of the genus Variovorax.</title>
        <authorList>
            <person name="Liu Q."/>
            <person name="Xin Y.-H."/>
        </authorList>
    </citation>
    <scope>NUCLEOTIDE SEQUENCE [LARGE SCALE GENOMIC DNA]</scope>
    <source>
        <strain evidence="3 4">KACC 18900</strain>
    </source>
</reference>
<dbReference type="InterPro" id="IPR015889">
    <property type="entry name" value="Intradiol_dOase_core"/>
</dbReference>
<dbReference type="GO" id="GO:0051213">
    <property type="term" value="F:dioxygenase activity"/>
    <property type="evidence" value="ECO:0007669"/>
    <property type="project" value="UniProtKB-KW"/>
</dbReference>
<dbReference type="CDD" id="cd03457">
    <property type="entry name" value="intradiol_dioxygenase_like"/>
    <property type="match status" value="1"/>
</dbReference>